<keyword evidence="3" id="KW-0732">Signal</keyword>
<proteinExistence type="predicted"/>
<keyword evidence="2" id="KW-1133">Transmembrane helix</keyword>
<keyword evidence="2" id="KW-0472">Membrane</keyword>
<dbReference type="EMBL" id="JAZGQO010000007">
    <property type="protein sequence ID" value="KAK6182933.1"/>
    <property type="molecule type" value="Genomic_DNA"/>
</dbReference>
<evidence type="ECO:0000313" key="5">
    <source>
        <dbReference type="Proteomes" id="UP001347796"/>
    </source>
</evidence>
<feature type="signal peptide" evidence="3">
    <location>
        <begin position="1"/>
        <end position="33"/>
    </location>
</feature>
<dbReference type="Proteomes" id="UP001347796">
    <property type="component" value="Unassembled WGS sequence"/>
</dbReference>
<reference evidence="4 5" key="1">
    <citation type="submission" date="2024-01" db="EMBL/GenBank/DDBJ databases">
        <title>The genome of the rayed Mediterranean limpet Patella caerulea (Linnaeus, 1758).</title>
        <authorList>
            <person name="Anh-Thu Weber A."/>
            <person name="Halstead-Nussloch G."/>
        </authorList>
    </citation>
    <scope>NUCLEOTIDE SEQUENCE [LARGE SCALE GENOMIC DNA]</scope>
    <source>
        <strain evidence="4">AATW-2023a</strain>
        <tissue evidence="4">Whole specimen</tissue>
    </source>
</reference>
<feature type="transmembrane region" description="Helical" evidence="2">
    <location>
        <begin position="107"/>
        <end position="134"/>
    </location>
</feature>
<comment type="caution">
    <text evidence="4">The sequence shown here is derived from an EMBL/GenBank/DDBJ whole genome shotgun (WGS) entry which is preliminary data.</text>
</comment>
<dbReference type="AlphaFoldDB" id="A0AAN8K166"/>
<accession>A0AAN8K166</accession>
<name>A0AAN8K166_PATCE</name>
<feature type="chain" id="PRO_5042940943" evidence="3">
    <location>
        <begin position="34"/>
        <end position="162"/>
    </location>
</feature>
<gene>
    <name evidence="4" type="ORF">SNE40_010505</name>
</gene>
<evidence type="ECO:0000313" key="4">
    <source>
        <dbReference type="EMBL" id="KAK6182933.1"/>
    </source>
</evidence>
<feature type="region of interest" description="Disordered" evidence="1">
    <location>
        <begin position="138"/>
        <end position="162"/>
    </location>
</feature>
<evidence type="ECO:0000256" key="3">
    <source>
        <dbReference type="SAM" id="SignalP"/>
    </source>
</evidence>
<organism evidence="4 5">
    <name type="scientific">Patella caerulea</name>
    <name type="common">Rayed Mediterranean limpet</name>
    <dbReference type="NCBI Taxonomy" id="87958"/>
    <lineage>
        <taxon>Eukaryota</taxon>
        <taxon>Metazoa</taxon>
        <taxon>Spiralia</taxon>
        <taxon>Lophotrochozoa</taxon>
        <taxon>Mollusca</taxon>
        <taxon>Gastropoda</taxon>
        <taxon>Patellogastropoda</taxon>
        <taxon>Patelloidea</taxon>
        <taxon>Patellidae</taxon>
        <taxon>Patella</taxon>
    </lineage>
</organism>
<sequence length="162" mass="17835">MDVFLNPKRRLMSTLGFSLQVLFSLMKLPYVLTETTTEMMNDTTMYTGTTPAENQQVNKEGETTLAVTTTPLPTTTEVTTTTTVPQSTTLSLQEQEAFLTHDMIQGLAAGFGFFFGTIILIVLLWCLCCSNACSRPDKPQKLMRPKVGPSPTPKGTSRNSSR</sequence>
<feature type="compositionally biased region" description="Polar residues" evidence="1">
    <location>
        <begin position="153"/>
        <end position="162"/>
    </location>
</feature>
<keyword evidence="2" id="KW-0812">Transmembrane</keyword>
<keyword evidence="5" id="KW-1185">Reference proteome</keyword>
<evidence type="ECO:0000256" key="2">
    <source>
        <dbReference type="SAM" id="Phobius"/>
    </source>
</evidence>
<protein>
    <submittedName>
        <fullName evidence="4">Uncharacterized protein</fullName>
    </submittedName>
</protein>
<evidence type="ECO:0000256" key="1">
    <source>
        <dbReference type="SAM" id="MobiDB-lite"/>
    </source>
</evidence>